<evidence type="ECO:0000256" key="3">
    <source>
        <dbReference type="ARBA" id="ARBA00012111"/>
    </source>
</evidence>
<feature type="coiled-coil region" evidence="10">
    <location>
        <begin position="722"/>
        <end position="749"/>
    </location>
</feature>
<evidence type="ECO:0000256" key="5">
    <source>
        <dbReference type="ARBA" id="ARBA00022801"/>
    </source>
</evidence>
<dbReference type="Gene3D" id="3.40.800.20">
    <property type="entry name" value="Histone deacetylase domain"/>
    <property type="match status" value="1"/>
</dbReference>
<keyword evidence="14" id="KW-1185">Reference proteome</keyword>
<keyword evidence="10" id="KW-0175">Coiled coil</keyword>
<feature type="compositionally biased region" description="Polar residues" evidence="11">
    <location>
        <begin position="1"/>
        <end position="37"/>
    </location>
</feature>
<feature type="coiled-coil region" evidence="10">
    <location>
        <begin position="365"/>
        <end position="392"/>
    </location>
</feature>
<dbReference type="AlphaFoldDB" id="A0AAD3D2M4"/>
<feature type="domain" description="Histone deacetylase" evidence="12">
    <location>
        <begin position="828"/>
        <end position="1156"/>
    </location>
</feature>
<accession>A0AAD3D2M4</accession>
<comment type="subcellular location">
    <subcellularLocation>
        <location evidence="1">Nucleus</location>
    </subcellularLocation>
</comment>
<evidence type="ECO:0000256" key="11">
    <source>
        <dbReference type="SAM" id="MobiDB-lite"/>
    </source>
</evidence>
<gene>
    <name evidence="13" type="ORF">CTEN210_13218</name>
</gene>
<organism evidence="13 14">
    <name type="scientific">Chaetoceros tenuissimus</name>
    <dbReference type="NCBI Taxonomy" id="426638"/>
    <lineage>
        <taxon>Eukaryota</taxon>
        <taxon>Sar</taxon>
        <taxon>Stramenopiles</taxon>
        <taxon>Ochrophyta</taxon>
        <taxon>Bacillariophyta</taxon>
        <taxon>Coscinodiscophyceae</taxon>
        <taxon>Chaetocerotophycidae</taxon>
        <taxon>Chaetocerotales</taxon>
        <taxon>Chaetocerotaceae</taxon>
        <taxon>Chaetoceros</taxon>
    </lineage>
</organism>
<dbReference type="GO" id="GO:0040029">
    <property type="term" value="P:epigenetic regulation of gene expression"/>
    <property type="evidence" value="ECO:0007669"/>
    <property type="project" value="TreeGrafter"/>
</dbReference>
<evidence type="ECO:0000256" key="9">
    <source>
        <dbReference type="ARBA" id="ARBA00023242"/>
    </source>
</evidence>
<dbReference type="GO" id="GO:0005737">
    <property type="term" value="C:cytoplasm"/>
    <property type="evidence" value="ECO:0007669"/>
    <property type="project" value="TreeGrafter"/>
</dbReference>
<dbReference type="EMBL" id="BLLK01000056">
    <property type="protein sequence ID" value="GFH56742.1"/>
    <property type="molecule type" value="Genomic_DNA"/>
</dbReference>
<sequence>MENSDSNQKMDTLASLSSPIANNSNDDGTSNAKQQQGSQETSNTTTSDSQSNSTESNSSLQKRKMDQVSSQEESNPKNFKLDSSTLDSVIINASNALPASSSSSSPIGSKSNSNSAIMEEKKESETPKQSRIAYTNNDSLAALSTPEAMKIPECDPAFLSLVKLEPIPPAPPLAKLTPRELVQLETSLQIGPQFEKVVNEFTWRQDWNGNLQMIEKDILMNQAEIMSNSTVKRIEMPFHEWVVKHARNGQDFTAIELLFRFIYHLHDTPSTAKRILAYTIQCPVSSIPERNQIILDAVRRISYDPCVLTQDGWTTVKADKPDGHSGGSYLIGRRAIWQGFEAIVIAFVRDEDLGDLWKCLWIDDLETFDLESDELQEGMKKWERKIQRRNANKNTSSGRTRPSIRYEENRNFTVDGIGEGIILAKSYRNKGGQPWPARILHVTEIKALGSQLSSRRSSSKNEVHVIFLAPFWNGDEKGSNPAATSQFSTGPLFELETLDVSSNTIMKYPYSTDEELSVTRLRNEFSFLGLPKAAFPRFLDAHRLAMALKLYAQTHNQENDLSDIDASATASLTDTHPLSIKTFHFPDALLNLPFDYMLQKYPDPTKTKATAMDDSEDVTEPIMQLHGVLSSIAPPYCWNANPTQADHNVLVTPKKKVQPLSIPDSKGLTPSISPNMGSLSVDEKTIWTIDYFASPYLLQAMADIDGKPSPLTFLKNALQKLVNTLNHVVTESEKRVQDLETRRNKLSSLLITCMSTKGQYEENVYSNALPPSMNKDKIVKEWRKTCERIFRRAIVRLSHVDSGNNVTAVLTDSRCNEHITASGSFERAVRLPAALKGAKKAGAGKKPTMPLITKIEDEYLTLAEDKVLPMAHKASYLKRIKKKITSLPQDAKGVPLTDDSDGEGGEDTMGSRGSFTAAVSAVAAALKGVDMIVGGNCVNAFCAVRPPGHHAGRELRPMKAISNGFCLLNAAAAAALYAAAPRSQGGLGLKRVCVIDIDLHHGNGTQDILCSTYDPRFLYVSTHVGGPHINGYQDDNEADVLGRGLRTNKNEGIFPGRCGDTSPHPGVLNIPLGKRVTASSVGTALVSQVTPAVEKFDPELIIISAGFDAHVNDPLGMGGLSAQDFGTVTHVICQMAKKSCSGRVLSILEGGYGVPCCRKFESDIFLPTETRKALKTINLGEELPDSMIDPMDETLAKKLDKCHEEGFLHCLQEHVSSLSTGSQLEDQKASPATCGPCT</sequence>
<dbReference type="GO" id="GO:0000118">
    <property type="term" value="C:histone deacetylase complex"/>
    <property type="evidence" value="ECO:0007669"/>
    <property type="project" value="TreeGrafter"/>
</dbReference>
<feature type="region of interest" description="Disordered" evidence="11">
    <location>
        <begin position="96"/>
        <end position="133"/>
    </location>
</feature>
<dbReference type="InterPro" id="IPR037138">
    <property type="entry name" value="His_deacetylse_dom_sf"/>
</dbReference>
<dbReference type="InterPro" id="IPR023696">
    <property type="entry name" value="Ureohydrolase_dom_sf"/>
</dbReference>
<name>A0AAD3D2M4_9STRA</name>
<feature type="region of interest" description="Disordered" evidence="11">
    <location>
        <begin position="890"/>
        <end position="910"/>
    </location>
</feature>
<evidence type="ECO:0000256" key="10">
    <source>
        <dbReference type="SAM" id="Coils"/>
    </source>
</evidence>
<evidence type="ECO:0000313" key="14">
    <source>
        <dbReference type="Proteomes" id="UP001054902"/>
    </source>
</evidence>
<keyword evidence="8" id="KW-0804">Transcription</keyword>
<dbReference type="SUPFAM" id="SSF52768">
    <property type="entry name" value="Arginase/deacetylase"/>
    <property type="match status" value="1"/>
</dbReference>
<feature type="compositionally biased region" description="Low complexity" evidence="11">
    <location>
        <begin position="38"/>
        <end position="59"/>
    </location>
</feature>
<dbReference type="PANTHER" id="PTHR10625">
    <property type="entry name" value="HISTONE DEACETYLASE HDAC1-RELATED"/>
    <property type="match status" value="1"/>
</dbReference>
<reference evidence="13 14" key="1">
    <citation type="journal article" date="2021" name="Sci. Rep.">
        <title>The genome of the diatom Chaetoceros tenuissimus carries an ancient integrated fragment of an extant virus.</title>
        <authorList>
            <person name="Hongo Y."/>
            <person name="Kimura K."/>
            <person name="Takaki Y."/>
            <person name="Yoshida Y."/>
            <person name="Baba S."/>
            <person name="Kobayashi G."/>
            <person name="Nagasaki K."/>
            <person name="Hano T."/>
            <person name="Tomaru Y."/>
        </authorList>
    </citation>
    <scope>NUCLEOTIDE SEQUENCE [LARGE SCALE GENOMIC DNA]</scope>
    <source>
        <strain evidence="13 14">NIES-3715</strain>
    </source>
</reference>
<feature type="compositionally biased region" description="Low complexity" evidence="11">
    <location>
        <begin position="96"/>
        <end position="116"/>
    </location>
</feature>
<dbReference type="Pfam" id="PF00850">
    <property type="entry name" value="Hist_deacetyl"/>
    <property type="match status" value="1"/>
</dbReference>
<keyword evidence="4" id="KW-0678">Repressor</keyword>
<evidence type="ECO:0000256" key="6">
    <source>
        <dbReference type="ARBA" id="ARBA00022853"/>
    </source>
</evidence>
<keyword evidence="5" id="KW-0378">Hydrolase</keyword>
<dbReference type="GO" id="GO:0141221">
    <property type="term" value="F:histone deacetylase activity, hydrolytic mechanism"/>
    <property type="evidence" value="ECO:0007669"/>
    <property type="project" value="UniProtKB-EC"/>
</dbReference>
<dbReference type="Proteomes" id="UP001054902">
    <property type="component" value="Unassembled WGS sequence"/>
</dbReference>
<keyword evidence="7" id="KW-0805">Transcription regulation</keyword>
<dbReference type="EC" id="3.5.1.98" evidence="3"/>
<proteinExistence type="inferred from homology"/>
<evidence type="ECO:0000256" key="8">
    <source>
        <dbReference type="ARBA" id="ARBA00023163"/>
    </source>
</evidence>
<dbReference type="PANTHER" id="PTHR10625:SF5">
    <property type="entry name" value="HISTONE DEACETYLASE"/>
    <property type="match status" value="1"/>
</dbReference>
<evidence type="ECO:0000313" key="13">
    <source>
        <dbReference type="EMBL" id="GFH56742.1"/>
    </source>
</evidence>
<keyword evidence="9" id="KW-0539">Nucleus</keyword>
<evidence type="ECO:0000256" key="1">
    <source>
        <dbReference type="ARBA" id="ARBA00004123"/>
    </source>
</evidence>
<evidence type="ECO:0000259" key="12">
    <source>
        <dbReference type="Pfam" id="PF00850"/>
    </source>
</evidence>
<feature type="region of interest" description="Disordered" evidence="11">
    <location>
        <begin position="1"/>
        <end position="81"/>
    </location>
</feature>
<protein>
    <recommendedName>
        <fullName evidence="3">histone deacetylase</fullName>
        <ecNumber evidence="3">3.5.1.98</ecNumber>
    </recommendedName>
</protein>
<feature type="compositionally biased region" description="Polar residues" evidence="11">
    <location>
        <begin position="67"/>
        <end position="81"/>
    </location>
</feature>
<comment type="similarity">
    <text evidence="2">Belongs to the histone deacetylase family. HD type 2 subfamily.</text>
</comment>
<feature type="compositionally biased region" description="Basic and acidic residues" evidence="11">
    <location>
        <begin position="118"/>
        <end position="128"/>
    </location>
</feature>
<evidence type="ECO:0000256" key="2">
    <source>
        <dbReference type="ARBA" id="ARBA00007738"/>
    </source>
</evidence>
<dbReference type="InterPro" id="IPR023801">
    <property type="entry name" value="His_deacetylse_dom"/>
</dbReference>
<comment type="caution">
    <text evidence="13">The sequence shown here is derived from an EMBL/GenBank/DDBJ whole genome shotgun (WGS) entry which is preliminary data.</text>
</comment>
<evidence type="ECO:0000256" key="4">
    <source>
        <dbReference type="ARBA" id="ARBA00022491"/>
    </source>
</evidence>
<keyword evidence="6" id="KW-0156">Chromatin regulator</keyword>
<evidence type="ECO:0000256" key="7">
    <source>
        <dbReference type="ARBA" id="ARBA00023015"/>
    </source>
</evidence>